<keyword evidence="1" id="KW-1133">Transmembrane helix</keyword>
<comment type="caution">
    <text evidence="2">The sequence shown here is derived from an EMBL/GenBank/DDBJ whole genome shotgun (WGS) entry which is preliminary data.</text>
</comment>
<dbReference type="EMBL" id="JRLW01000017">
    <property type="protein sequence ID" value="KGO87901.1"/>
    <property type="molecule type" value="Genomic_DNA"/>
</dbReference>
<dbReference type="OrthoDB" id="676025at2"/>
<dbReference type="Pfam" id="PF12732">
    <property type="entry name" value="YtxH"/>
    <property type="match status" value="1"/>
</dbReference>
<keyword evidence="3" id="KW-1185">Reference proteome</keyword>
<dbReference type="AlphaFoldDB" id="A0A0A2M8D9"/>
<dbReference type="InterPro" id="IPR024623">
    <property type="entry name" value="YtxH"/>
</dbReference>
<reference evidence="2 3" key="1">
    <citation type="submission" date="2013-09" db="EMBL/GenBank/DDBJ databases">
        <authorList>
            <person name="Zeng Z."/>
            <person name="Chen C."/>
        </authorList>
    </citation>
    <scope>NUCLEOTIDE SEQUENCE [LARGE SCALE GENOMIC DNA]</scope>
    <source>
        <strain evidence="2 3">GH29-5</strain>
    </source>
</reference>
<evidence type="ECO:0000313" key="3">
    <source>
        <dbReference type="Proteomes" id="UP000030121"/>
    </source>
</evidence>
<protein>
    <recommendedName>
        <fullName evidence="4">Gas vesicle protein</fullName>
    </recommendedName>
</protein>
<feature type="transmembrane region" description="Helical" evidence="1">
    <location>
        <begin position="6"/>
        <end position="25"/>
    </location>
</feature>
<keyword evidence="1" id="KW-0472">Membrane</keyword>
<organism evidence="2 3">
    <name type="scientific">Flavobacterium suncheonense GH29-5 = DSM 17707</name>
    <dbReference type="NCBI Taxonomy" id="1121899"/>
    <lineage>
        <taxon>Bacteria</taxon>
        <taxon>Pseudomonadati</taxon>
        <taxon>Bacteroidota</taxon>
        <taxon>Flavobacteriia</taxon>
        <taxon>Flavobacteriales</taxon>
        <taxon>Flavobacteriaceae</taxon>
        <taxon>Flavobacterium</taxon>
    </lineage>
</organism>
<dbReference type="Proteomes" id="UP000030121">
    <property type="component" value="Unassembled WGS sequence"/>
</dbReference>
<dbReference type="STRING" id="1121899.GCA_000430025_02390"/>
<sequence length="78" mass="8366">MESGKVMLGILGGLAAGALLGVLFAPAKGSKTRKKILKKGKDYSDSLKHNIEEVYKDGITKYDGLLSDGKEKIAERDV</sequence>
<name>A0A0A2M8D9_9FLAO</name>
<gene>
    <name evidence="2" type="ORF">Q764_12185</name>
</gene>
<dbReference type="RefSeq" id="WP_026981775.1">
    <property type="nucleotide sequence ID" value="NZ_JRLW01000017.1"/>
</dbReference>
<keyword evidence="1" id="KW-0812">Transmembrane</keyword>
<evidence type="ECO:0000313" key="2">
    <source>
        <dbReference type="EMBL" id="KGO87901.1"/>
    </source>
</evidence>
<dbReference type="eggNOG" id="COG4980">
    <property type="taxonomic scope" value="Bacteria"/>
</dbReference>
<accession>A0A0A2M8D9</accession>
<evidence type="ECO:0008006" key="4">
    <source>
        <dbReference type="Google" id="ProtNLM"/>
    </source>
</evidence>
<proteinExistence type="predicted"/>
<evidence type="ECO:0000256" key="1">
    <source>
        <dbReference type="SAM" id="Phobius"/>
    </source>
</evidence>